<dbReference type="PIRSF" id="PIRSF037228">
    <property type="entry name" value="Lant_mod_RumM"/>
    <property type="match status" value="1"/>
</dbReference>
<gene>
    <name evidence="3" type="ORF">NUM_38900</name>
</gene>
<dbReference type="AlphaFoldDB" id="A0A8J4AC76"/>
<dbReference type="RefSeq" id="WP_207126353.1">
    <property type="nucleotide sequence ID" value="NZ_BOPO01000075.1"/>
</dbReference>
<accession>A0A8J4AC76</accession>
<keyword evidence="1" id="KW-0862">Zinc</keyword>
<dbReference type="GO" id="GO:0005975">
    <property type="term" value="P:carbohydrate metabolic process"/>
    <property type="evidence" value="ECO:0007669"/>
    <property type="project" value="InterPro"/>
</dbReference>
<dbReference type="GO" id="GO:0046872">
    <property type="term" value="F:metal ion binding"/>
    <property type="evidence" value="ECO:0007669"/>
    <property type="project" value="UniProtKB-KW"/>
</dbReference>
<dbReference type="InterPro" id="IPR017146">
    <property type="entry name" value="Lanti_2_LanM"/>
</dbReference>
<dbReference type="SMART" id="SM01260">
    <property type="entry name" value="LANC_like"/>
    <property type="match status" value="1"/>
</dbReference>
<name>A0A8J4AC76_9ACTN</name>
<dbReference type="GO" id="GO:0031179">
    <property type="term" value="P:peptide modification"/>
    <property type="evidence" value="ECO:0007669"/>
    <property type="project" value="InterPro"/>
</dbReference>
<evidence type="ECO:0000313" key="3">
    <source>
        <dbReference type="EMBL" id="GIL28636.1"/>
    </source>
</evidence>
<comment type="caution">
    <text evidence="3">The sequence shown here is derived from an EMBL/GenBank/DDBJ whole genome shotgun (WGS) entry which is preliminary data.</text>
</comment>
<dbReference type="PRINTS" id="PR01950">
    <property type="entry name" value="LANCSUPER"/>
</dbReference>
<keyword evidence="1" id="KW-0479">Metal-binding</keyword>
<dbReference type="Pfam" id="PF05147">
    <property type="entry name" value="LANC_like"/>
    <property type="match status" value="1"/>
</dbReference>
<feature type="domain" description="Lantibiotic biosynthesis protein dehydration" evidence="2">
    <location>
        <begin position="222"/>
        <end position="596"/>
    </location>
</feature>
<evidence type="ECO:0000256" key="1">
    <source>
        <dbReference type="PIRSR" id="PIRSR607822-1"/>
    </source>
</evidence>
<feature type="binding site" evidence="1">
    <location>
        <position position="944"/>
    </location>
    <ligand>
        <name>Zn(2+)</name>
        <dbReference type="ChEBI" id="CHEBI:29105"/>
    </ligand>
</feature>
<dbReference type="InterPro" id="IPR025410">
    <property type="entry name" value="Lant_dehyd"/>
</dbReference>
<dbReference type="EMBL" id="BOPO01000075">
    <property type="protein sequence ID" value="GIL28636.1"/>
    <property type="molecule type" value="Genomic_DNA"/>
</dbReference>
<protein>
    <recommendedName>
        <fullName evidence="2">Lantibiotic biosynthesis protein dehydration domain-containing protein</fullName>
    </recommendedName>
</protein>
<dbReference type="Proteomes" id="UP000614996">
    <property type="component" value="Unassembled WGS sequence"/>
</dbReference>
<dbReference type="NCBIfam" id="TIGR03897">
    <property type="entry name" value="lanti_2_LanM"/>
    <property type="match status" value="1"/>
</dbReference>
<sequence>MEADLAALRRAMAQALSAVERGKVAVVDPDRVARADRILARWRAQMPFHKAGWFDRRLAADGLTVEMVRDQLAEPPDALAARVAAGEAGAPAGPLAERAGAGDEWVDELVAAYATPASIELPAEHDLAAVAGPLLAAAAGRLRAALAPLGDTPFGDADAAVACFLPSLTGHAYLLAQRSMVLEVQVAKVTGALTADTPAGRYEQFLDRLRDPGIAAGLLAEYPVLARRLVTVCRNWVTASSELVHRLVADLPELSARFADGAPLGAVTRLETDLGDRHRGGRTVARLHFEHGVRILYKPRSLTVDAHYQQLVSWLNGYLRWPLAELPCLARDSYGWVAHVQARHCRDTAELHRFYHRAGTLIALLYLLEATDCHAQNLIAVGDQPVLIDHETLLTPRLREDLHELSAAELVANTAIGGSVLRSGMLPYRAWVEVGNGGADVSALGWDPRELPPREIPELLDAGTDEVRVGYRRVGIGQVASRPLPPGEPLRLADFQADLDAGFTEAYRILAGHRDTVRELLGAFADDEIRVLCRETMEYRTLVVAGLHPDRLRDGLAADRHLDRLWELVPRLEVVAPLLASERADLSATDVPVFTARPAGTALSDAAGRPMPAVADEPALALALAKLDALGEDDLAAQRSLLRWAVESARTDHVPQADGTVAATAPAGPLPAADRVAERALEHAGRAADRLLALAYRKDGSLAWAGPGLLPGGAWALAPLGADLYSGTAGVALFLARLAEVTGDADHWAAAAGALDTLRAQVLRLPRNLAGGLCGYGGVLYALAHLHAIRPDQELAALADNMAVGVGELATDDAEYDTVSGAAGSIAGLVAWHAVRPSGAVRDAVRACADQLCARAERQPVGVGWRAASMADVAPRPLAGFAHGVAGQAWALARAAAITGEHRYLGTAVAALAYERSLFDADAGNWPDVRTGVPHEASFPVLWCHGAVGVGLSRTGLLATARELGVTDLAGGSDPGVGGGVGTVAELTADLHTALGTAAAAGFGWNFSLCHGDLGALDLFCTAPGVLDGAAGAAAGETALRQTAAILDRLDERGWVCGLAGGGENPSLLVGLAGIGYGLLRSAAPDQVPSVLALHPPRTKP</sequence>
<dbReference type="Pfam" id="PF13575">
    <property type="entry name" value="DUF4135"/>
    <property type="match status" value="1"/>
</dbReference>
<dbReference type="SUPFAM" id="SSF158745">
    <property type="entry name" value="LanC-like"/>
    <property type="match status" value="1"/>
</dbReference>
<dbReference type="PRINTS" id="PR01955">
    <property type="entry name" value="LANCFRANKIA"/>
</dbReference>
<dbReference type="InterPro" id="IPR007822">
    <property type="entry name" value="LANC-like"/>
</dbReference>
<proteinExistence type="predicted"/>
<reference evidence="4" key="1">
    <citation type="journal article" date="2021" name="Int. J. Syst. Evol. Microbiol.">
        <title>Actinocatenispora comari sp. nov., an endophytic actinomycete isolated from aerial parts of Comarum salesowianum.</title>
        <authorList>
            <person name="Oyunbileg N."/>
            <person name="Iizaka Y."/>
            <person name="Hamada M."/>
            <person name="Davaapurev B.O."/>
            <person name="Fukumoto A."/>
            <person name="Tsetseg B."/>
            <person name="Kato F."/>
            <person name="Tamura T."/>
            <person name="Batkhuu J."/>
            <person name="Anzai Y."/>
        </authorList>
    </citation>
    <scope>NUCLEOTIDE SEQUENCE [LARGE SCALE GENOMIC DNA]</scope>
    <source>
        <strain evidence="4">NUM-2625</strain>
    </source>
</reference>
<dbReference type="CDD" id="cd04792">
    <property type="entry name" value="LanM-like"/>
    <property type="match status" value="1"/>
</dbReference>
<evidence type="ECO:0000313" key="4">
    <source>
        <dbReference type="Proteomes" id="UP000614996"/>
    </source>
</evidence>
<evidence type="ECO:0000259" key="2">
    <source>
        <dbReference type="Pfam" id="PF13575"/>
    </source>
</evidence>
<keyword evidence="4" id="KW-1185">Reference proteome</keyword>
<dbReference type="Gene3D" id="1.50.10.10">
    <property type="match status" value="1"/>
</dbReference>
<organism evidence="3 4">
    <name type="scientific">Actinocatenispora comari</name>
    <dbReference type="NCBI Taxonomy" id="2807577"/>
    <lineage>
        <taxon>Bacteria</taxon>
        <taxon>Bacillati</taxon>
        <taxon>Actinomycetota</taxon>
        <taxon>Actinomycetes</taxon>
        <taxon>Micromonosporales</taxon>
        <taxon>Micromonosporaceae</taxon>
        <taxon>Actinocatenispora</taxon>
    </lineage>
</organism>
<dbReference type="InterPro" id="IPR012341">
    <property type="entry name" value="6hp_glycosidase-like_sf"/>
</dbReference>